<dbReference type="AlphaFoldDB" id="A0A8H6RWR4"/>
<protein>
    <submittedName>
        <fullName evidence="2">Uncharacterized protein</fullName>
    </submittedName>
</protein>
<feature type="compositionally biased region" description="Polar residues" evidence="1">
    <location>
        <begin position="430"/>
        <end position="445"/>
    </location>
</feature>
<gene>
    <name evidence="2" type="ORF">HII31_01119</name>
</gene>
<dbReference type="OrthoDB" id="3648507at2759"/>
<evidence type="ECO:0000313" key="2">
    <source>
        <dbReference type="EMBL" id="KAF7197616.1"/>
    </source>
</evidence>
<dbReference type="Proteomes" id="UP000660729">
    <property type="component" value="Unassembled WGS sequence"/>
</dbReference>
<reference evidence="2" key="1">
    <citation type="submission" date="2020-04" db="EMBL/GenBank/DDBJ databases">
        <title>Draft genome resource of the tomato pathogen Pseudocercospora fuligena.</title>
        <authorList>
            <person name="Zaccaron A."/>
        </authorList>
    </citation>
    <scope>NUCLEOTIDE SEQUENCE</scope>
    <source>
        <strain evidence="2">PF001</strain>
    </source>
</reference>
<dbReference type="EMBL" id="JABCIY010000011">
    <property type="protein sequence ID" value="KAF7197616.1"/>
    <property type="molecule type" value="Genomic_DNA"/>
</dbReference>
<feature type="compositionally biased region" description="Polar residues" evidence="1">
    <location>
        <begin position="187"/>
        <end position="200"/>
    </location>
</feature>
<feature type="compositionally biased region" description="Polar residues" evidence="1">
    <location>
        <begin position="151"/>
        <end position="164"/>
    </location>
</feature>
<feature type="compositionally biased region" description="Basic and acidic residues" evidence="1">
    <location>
        <begin position="275"/>
        <end position="289"/>
    </location>
</feature>
<organism evidence="2 3">
    <name type="scientific">Pseudocercospora fuligena</name>
    <dbReference type="NCBI Taxonomy" id="685502"/>
    <lineage>
        <taxon>Eukaryota</taxon>
        <taxon>Fungi</taxon>
        <taxon>Dikarya</taxon>
        <taxon>Ascomycota</taxon>
        <taxon>Pezizomycotina</taxon>
        <taxon>Dothideomycetes</taxon>
        <taxon>Dothideomycetidae</taxon>
        <taxon>Mycosphaerellales</taxon>
        <taxon>Mycosphaerellaceae</taxon>
        <taxon>Pseudocercospora</taxon>
    </lineage>
</organism>
<feature type="region of interest" description="Disordered" evidence="1">
    <location>
        <begin position="274"/>
        <end position="303"/>
    </location>
</feature>
<evidence type="ECO:0000256" key="1">
    <source>
        <dbReference type="SAM" id="MobiDB-lite"/>
    </source>
</evidence>
<keyword evidence="3" id="KW-1185">Reference proteome</keyword>
<proteinExistence type="predicted"/>
<feature type="region of interest" description="Disordered" evidence="1">
    <location>
        <begin position="430"/>
        <end position="451"/>
    </location>
</feature>
<feature type="compositionally biased region" description="Polar residues" evidence="1">
    <location>
        <begin position="365"/>
        <end position="374"/>
    </location>
</feature>
<accession>A0A8H6RWR4</accession>
<feature type="region of interest" description="Disordered" evidence="1">
    <location>
        <begin position="463"/>
        <end position="483"/>
    </location>
</feature>
<name>A0A8H6RWR4_9PEZI</name>
<feature type="region of interest" description="Disordered" evidence="1">
    <location>
        <begin position="350"/>
        <end position="377"/>
    </location>
</feature>
<feature type="compositionally biased region" description="Polar residues" evidence="1">
    <location>
        <begin position="293"/>
        <end position="303"/>
    </location>
</feature>
<evidence type="ECO:0000313" key="3">
    <source>
        <dbReference type="Proteomes" id="UP000660729"/>
    </source>
</evidence>
<feature type="region of interest" description="Disordered" evidence="1">
    <location>
        <begin position="115"/>
        <end position="232"/>
    </location>
</feature>
<comment type="caution">
    <text evidence="2">The sequence shown here is derived from an EMBL/GenBank/DDBJ whole genome shotgun (WGS) entry which is preliminary data.</text>
</comment>
<sequence length="598" mass="65421">MARTTNRDLERPLGFFSFPTKKRCTKEGPLRDLQAEIERIVDEFSTLPADIVALSVPLRQDLDTVFASLGPKLWSDSTGRFEHLANARDNDLEGFYTQNLFYSVPEDRTLRIGNVRNGMVKPRVPQPDWAPNPRGKSSSTSVRSRYESSELSDASSCTSQQSDAEGSAGPSESDSEDIEVKVPQRSRYLQSPRACSTSLQPLEGRRESLRKRRSSITSQAPQMKRARADNAVSGTKSISPTLMVIFSIAPAKLASISQQYHLLEKVDLNSTNDLSSRRQTVDSPCKENEAPISANTTFTDGGDQFTSLSTQSTIPETGLSNDLEGNIPARLPYGSQRCEHDRLTTSNDVLTEPLQNGSEHDLNLTRPSSSSETPKTALGLSDLDVSVSELFTAVSGPSSTIADAGLVRPTTSAGLDPALLCSVAAQALSPSPSTNDATAGHTHSPSVARHPAGIPAHQSVAKTLEQSNSTSTTMEHGSSGSAEVQGSLDVFENAEILIEWGINVCPPTYFAMEDCALVEDLFCLVERYMPTPLRGMRIKELAFETITKIEGPRVDCRIIRDNRLGRSSLRRMKKVLARQCEEQDELEMKIHVEWECGK</sequence>